<dbReference type="InterPro" id="IPR003593">
    <property type="entry name" value="AAA+_ATPase"/>
</dbReference>
<gene>
    <name evidence="6" type="ORF">LJD61_02625</name>
</gene>
<evidence type="ECO:0000313" key="7">
    <source>
        <dbReference type="Proteomes" id="UP001651880"/>
    </source>
</evidence>
<accession>A0ABT1NBN2</accession>
<dbReference type="PROSITE" id="PS50893">
    <property type="entry name" value="ABC_TRANSPORTER_2"/>
    <property type="match status" value="1"/>
</dbReference>
<dbReference type="EMBL" id="JAJEKE010000001">
    <property type="protein sequence ID" value="MCQ1528444.1"/>
    <property type="molecule type" value="Genomic_DNA"/>
</dbReference>
<evidence type="ECO:0000256" key="2">
    <source>
        <dbReference type="ARBA" id="ARBA00022741"/>
    </source>
</evidence>
<dbReference type="SMART" id="SM00382">
    <property type="entry name" value="AAA"/>
    <property type="match status" value="1"/>
</dbReference>
<dbReference type="PANTHER" id="PTHR42794:SF1">
    <property type="entry name" value="HEMIN IMPORT ATP-BINDING PROTEIN HMUV"/>
    <property type="match status" value="1"/>
</dbReference>
<comment type="caution">
    <text evidence="6">The sequence shown here is derived from an EMBL/GenBank/DDBJ whole genome shotgun (WGS) entry which is preliminary data.</text>
</comment>
<dbReference type="NCBIfam" id="NF010068">
    <property type="entry name" value="PRK13548.1"/>
    <property type="match status" value="1"/>
</dbReference>
<keyword evidence="7" id="KW-1185">Reference proteome</keyword>
<dbReference type="InterPro" id="IPR003439">
    <property type="entry name" value="ABC_transporter-like_ATP-bd"/>
</dbReference>
<dbReference type="Pfam" id="PF00005">
    <property type="entry name" value="ABC_tran"/>
    <property type="match status" value="1"/>
</dbReference>
<name>A0ABT1NBN2_9FIRM</name>
<organism evidence="6 7">
    <name type="scientific">Lutispora saccharofermentans</name>
    <dbReference type="NCBI Taxonomy" id="3024236"/>
    <lineage>
        <taxon>Bacteria</taxon>
        <taxon>Bacillati</taxon>
        <taxon>Bacillota</taxon>
        <taxon>Clostridia</taxon>
        <taxon>Lutisporales</taxon>
        <taxon>Lutisporaceae</taxon>
        <taxon>Lutispora</taxon>
    </lineage>
</organism>
<evidence type="ECO:0000313" key="6">
    <source>
        <dbReference type="EMBL" id="MCQ1528444.1"/>
    </source>
</evidence>
<dbReference type="SUPFAM" id="SSF52540">
    <property type="entry name" value="P-loop containing nucleoside triphosphate hydrolases"/>
    <property type="match status" value="1"/>
</dbReference>
<dbReference type="CDD" id="cd03214">
    <property type="entry name" value="ABC_Iron-Siderophores_B12_Hemin"/>
    <property type="match status" value="1"/>
</dbReference>
<evidence type="ECO:0000256" key="1">
    <source>
        <dbReference type="ARBA" id="ARBA00022448"/>
    </source>
</evidence>
<dbReference type="InterPro" id="IPR017871">
    <property type="entry name" value="ABC_transporter-like_CS"/>
</dbReference>
<dbReference type="InterPro" id="IPR027417">
    <property type="entry name" value="P-loop_NTPase"/>
</dbReference>
<dbReference type="RefSeq" id="WP_255225926.1">
    <property type="nucleotide sequence ID" value="NZ_JAJEKE010000001.1"/>
</dbReference>
<keyword evidence="4" id="KW-1278">Translocase</keyword>
<feature type="domain" description="ABC transporter" evidence="5">
    <location>
        <begin position="5"/>
        <end position="241"/>
    </location>
</feature>
<reference evidence="6 7" key="1">
    <citation type="submission" date="2021-10" db="EMBL/GenBank/DDBJ databases">
        <title>Lutispora strain m25 sp. nov., a thermophilic, non-spore-forming bacterium isolated from a lab-scale methanogenic bioreactor digesting anaerobic sludge.</title>
        <authorList>
            <person name="El Houari A."/>
            <person name="Mcdonald J."/>
        </authorList>
    </citation>
    <scope>NUCLEOTIDE SEQUENCE [LARGE SCALE GENOMIC DNA]</scope>
    <source>
        <strain evidence="7">m25</strain>
    </source>
</reference>
<dbReference type="Proteomes" id="UP001651880">
    <property type="component" value="Unassembled WGS sequence"/>
</dbReference>
<protein>
    <submittedName>
        <fullName evidence="6">Heme ABC transporter ATP-binding protein</fullName>
    </submittedName>
</protein>
<evidence type="ECO:0000259" key="5">
    <source>
        <dbReference type="PROSITE" id="PS50893"/>
    </source>
</evidence>
<keyword evidence="2" id="KW-0547">Nucleotide-binding</keyword>
<evidence type="ECO:0000256" key="3">
    <source>
        <dbReference type="ARBA" id="ARBA00022840"/>
    </source>
</evidence>
<sequence>MDYEISAEHLGFCYGNKEVLKNINLKIKEGSFISIIGPNGSGKSTLLKTLSGFLKPQRGAVLIGEENLKELSQREISKRLSMVPQNILLEFDFKVKDIVLMGRHPYIKRLKGETPEDIKIVEKAMRYTNILEFSDRLYNELSGGEKQRVILAQALAQQPRVLLLDEPISHLDLQHQVEILDLIKRMSMEEGLASIAVLHDLNMASAYSDHIVMLKAGEIFCEGEPEKVLTAENIAHVFNTDVTVSKNPVTGKTYIYPISTIPKKKRDTKIHIICGGGSGSKLIKELADNGFTVSTGVLNIGDSDWAASKEYELDVAEETPFLNITQKAYEKNLELALAAYCIVLMPIYFSKANIRNLELLTEKQLKDKKIYILGDRDFEKRDYTGGEARSLYKGLKKQLNVIQLEEYELIEALLKADEGNE</sequence>
<evidence type="ECO:0000256" key="4">
    <source>
        <dbReference type="ARBA" id="ARBA00022967"/>
    </source>
</evidence>
<keyword evidence="3 6" id="KW-0067">ATP-binding</keyword>
<dbReference type="Gene3D" id="3.40.50.300">
    <property type="entry name" value="P-loop containing nucleotide triphosphate hydrolases"/>
    <property type="match status" value="1"/>
</dbReference>
<keyword evidence="1" id="KW-0813">Transport</keyword>
<dbReference type="PANTHER" id="PTHR42794">
    <property type="entry name" value="HEMIN IMPORT ATP-BINDING PROTEIN HMUV"/>
    <property type="match status" value="1"/>
</dbReference>
<dbReference type="GO" id="GO:0005524">
    <property type="term" value="F:ATP binding"/>
    <property type="evidence" value="ECO:0007669"/>
    <property type="project" value="UniProtKB-KW"/>
</dbReference>
<proteinExistence type="predicted"/>
<dbReference type="PROSITE" id="PS00211">
    <property type="entry name" value="ABC_TRANSPORTER_1"/>
    <property type="match status" value="1"/>
</dbReference>